<protein>
    <submittedName>
        <fullName evidence="1">Uncharacterized protein</fullName>
    </submittedName>
</protein>
<reference evidence="1 2" key="1">
    <citation type="submission" date="2016-01" db="EMBL/GenBank/DDBJ databases">
        <title>The new phylogeny of the genus Mycobacterium.</title>
        <authorList>
            <person name="Tarcisio F."/>
            <person name="Conor M."/>
            <person name="Antonella G."/>
            <person name="Elisabetta G."/>
            <person name="Giulia F.S."/>
            <person name="Sara T."/>
            <person name="Anna F."/>
            <person name="Clotilde B."/>
            <person name="Roberto B."/>
            <person name="Veronica D.S."/>
            <person name="Fabio R."/>
            <person name="Monica P."/>
            <person name="Olivier J."/>
            <person name="Enrico T."/>
            <person name="Nicola S."/>
        </authorList>
    </citation>
    <scope>NUCLEOTIDE SEQUENCE [LARGE SCALE GENOMIC DNA]</scope>
    <source>
        <strain evidence="1 2">DSM 45394</strain>
    </source>
</reference>
<gene>
    <name evidence="1" type="ORF">AWC16_01300</name>
</gene>
<comment type="caution">
    <text evidence="1">The sequence shown here is derived from an EMBL/GenBank/DDBJ whole genome shotgun (WGS) entry which is preliminary data.</text>
</comment>
<dbReference type="STRING" id="1108812.AWC16_01300"/>
<evidence type="ECO:0000313" key="1">
    <source>
        <dbReference type="EMBL" id="ORW06599.1"/>
    </source>
</evidence>
<evidence type="ECO:0000313" key="2">
    <source>
        <dbReference type="Proteomes" id="UP000193866"/>
    </source>
</evidence>
<sequence>MDTSLATRLIAAVDASPDCTARRQIAAAAASAARRRRPVSVEQLAGSAGLSVDQVPAELAALTDTGSPVRRQGETTWAMRPRIVGNTRASRAVQVYVPNGTHRSVHTRIEMFEISTGPVIYSHSCMRAV</sequence>
<name>A0A1X1Y6B7_9MYCO</name>
<proteinExistence type="predicted"/>
<accession>A0A1X1Y6B7</accession>
<organism evidence="1 2">
    <name type="scientific">Mycolicibacter longobardus</name>
    <dbReference type="NCBI Taxonomy" id="1108812"/>
    <lineage>
        <taxon>Bacteria</taxon>
        <taxon>Bacillati</taxon>
        <taxon>Actinomycetota</taxon>
        <taxon>Actinomycetes</taxon>
        <taxon>Mycobacteriales</taxon>
        <taxon>Mycobacteriaceae</taxon>
        <taxon>Mycolicibacter</taxon>
    </lineage>
</organism>
<dbReference type="AlphaFoldDB" id="A0A1X1Y6B7"/>
<keyword evidence="2" id="KW-1185">Reference proteome</keyword>
<dbReference type="Proteomes" id="UP000193866">
    <property type="component" value="Unassembled WGS sequence"/>
</dbReference>
<dbReference type="EMBL" id="LQPG01000058">
    <property type="protein sequence ID" value="ORW06599.1"/>
    <property type="molecule type" value="Genomic_DNA"/>
</dbReference>